<dbReference type="Proteomes" id="UP001273136">
    <property type="component" value="Unassembled WGS sequence"/>
</dbReference>
<gene>
    <name evidence="1" type="ORF">McpAg1_11650</name>
</gene>
<comment type="caution">
    <text evidence="1">The sequence shown here is derived from an EMBL/GenBank/DDBJ whole genome shotgun (WGS) entry which is preliminary data.</text>
</comment>
<name>A0AAE4SA53_9EURY</name>
<dbReference type="EMBL" id="JAWDKA010000005">
    <property type="protein sequence ID" value="MDV0441951.1"/>
    <property type="molecule type" value="Genomic_DNA"/>
</dbReference>
<evidence type="ECO:0000313" key="2">
    <source>
        <dbReference type="Proteomes" id="UP001273136"/>
    </source>
</evidence>
<dbReference type="AlphaFoldDB" id="A0AAE4SA53"/>
<organism evidence="1 2">
    <name type="scientific">Methanorbis furvi</name>
    <dbReference type="NCBI Taxonomy" id="3028299"/>
    <lineage>
        <taxon>Archaea</taxon>
        <taxon>Methanobacteriati</taxon>
        <taxon>Methanobacteriota</taxon>
        <taxon>Stenosarchaea group</taxon>
        <taxon>Methanomicrobia</taxon>
        <taxon>Methanomicrobiales</taxon>
        <taxon>Methanocorpusculaceae</taxon>
        <taxon>Methanorbis</taxon>
    </lineage>
</organism>
<evidence type="ECO:0000313" key="1">
    <source>
        <dbReference type="EMBL" id="MDV0441951.1"/>
    </source>
</evidence>
<protein>
    <submittedName>
        <fullName evidence="1">Uncharacterized protein</fullName>
    </submittedName>
</protein>
<accession>A0AAE4SA53</accession>
<keyword evidence="2" id="KW-1185">Reference proteome</keyword>
<reference evidence="1" key="1">
    <citation type="submission" date="2023-06" db="EMBL/GenBank/DDBJ databases">
        <title>Genome sequence of Methancorpusculaceae sp. Ag1.</title>
        <authorList>
            <person name="Protasov E."/>
            <person name="Platt K."/>
            <person name="Poehlein A."/>
            <person name="Daniel R."/>
            <person name="Brune A."/>
        </authorList>
    </citation>
    <scope>NUCLEOTIDE SEQUENCE</scope>
    <source>
        <strain evidence="1">Ag1</strain>
    </source>
</reference>
<sequence length="243" mass="27209">MTEKKPGNLTAADFYHAMYRRFDAAAEEGEPALEITAGDLHKSLKAANRLSLCCNCLYDMQNIGDVILQAPSGGVGASLLIRYALPREKGLHLEKSIYPSVLIKSQSEMRTRQMEEIASVHPIFRDLGMIARQKKSEVSTRKLCDITEATAELICRMQKIRIDNKKFGTVCSSIGRTGILSPEGLYALDFVRIIGNTHARKIPDAYLMTPEVFAYAAHAFLIFADEVVDKRLIWKKSEEKINL</sequence>
<dbReference type="RefSeq" id="WP_338094352.1">
    <property type="nucleotide sequence ID" value="NZ_JAWDKA010000005.1"/>
</dbReference>
<proteinExistence type="predicted"/>